<accession>A0ABN2PIP0</accession>
<dbReference type="RefSeq" id="WP_344263301.1">
    <property type="nucleotide sequence ID" value="NZ_BAAAMJ010000033.1"/>
</dbReference>
<protein>
    <submittedName>
        <fullName evidence="6">Pirin family protein</fullName>
    </submittedName>
</protein>
<dbReference type="Pfam" id="PF02678">
    <property type="entry name" value="Pirin"/>
    <property type="match status" value="1"/>
</dbReference>
<name>A0ABN2PIP0_9ACTN</name>
<dbReference type="Pfam" id="PF05726">
    <property type="entry name" value="Pirin_C"/>
    <property type="match status" value="1"/>
</dbReference>
<dbReference type="InterPro" id="IPR014710">
    <property type="entry name" value="RmlC-like_jellyroll"/>
</dbReference>
<dbReference type="InterPro" id="IPR011051">
    <property type="entry name" value="RmlC_Cupin_sf"/>
</dbReference>
<dbReference type="InterPro" id="IPR012093">
    <property type="entry name" value="Pirin"/>
</dbReference>
<evidence type="ECO:0000259" key="5">
    <source>
        <dbReference type="Pfam" id="PF05726"/>
    </source>
</evidence>
<feature type="region of interest" description="Disordered" evidence="3">
    <location>
        <begin position="1"/>
        <end position="24"/>
    </location>
</feature>
<dbReference type="PIRSF" id="PIRSF006232">
    <property type="entry name" value="Pirin"/>
    <property type="match status" value="1"/>
</dbReference>
<dbReference type="CDD" id="cd02247">
    <property type="entry name" value="cupin_pirin_C"/>
    <property type="match status" value="1"/>
</dbReference>
<gene>
    <name evidence="6" type="ORF">GCM10009716_34200</name>
</gene>
<reference evidence="6 7" key="1">
    <citation type="journal article" date="2019" name="Int. J. Syst. Evol. Microbiol.">
        <title>The Global Catalogue of Microorganisms (GCM) 10K type strain sequencing project: providing services to taxonomists for standard genome sequencing and annotation.</title>
        <authorList>
            <consortium name="The Broad Institute Genomics Platform"/>
            <consortium name="The Broad Institute Genome Sequencing Center for Infectious Disease"/>
            <person name="Wu L."/>
            <person name="Ma J."/>
        </authorList>
    </citation>
    <scope>NUCLEOTIDE SEQUENCE [LARGE SCALE GENOMIC DNA]</scope>
    <source>
        <strain evidence="6 7">JCM 13581</strain>
    </source>
</reference>
<dbReference type="InterPro" id="IPR003829">
    <property type="entry name" value="Pirin_N_dom"/>
</dbReference>
<comment type="similarity">
    <text evidence="1 2">Belongs to the pirin family.</text>
</comment>
<evidence type="ECO:0000256" key="1">
    <source>
        <dbReference type="ARBA" id="ARBA00008416"/>
    </source>
</evidence>
<dbReference type="SUPFAM" id="SSF51182">
    <property type="entry name" value="RmlC-like cupins"/>
    <property type="match status" value="1"/>
</dbReference>
<dbReference type="InterPro" id="IPR008778">
    <property type="entry name" value="Pirin_C_dom"/>
</dbReference>
<keyword evidence="7" id="KW-1185">Reference proteome</keyword>
<dbReference type="Proteomes" id="UP001501303">
    <property type="component" value="Unassembled WGS sequence"/>
</dbReference>
<evidence type="ECO:0000256" key="2">
    <source>
        <dbReference type="RuleBase" id="RU003457"/>
    </source>
</evidence>
<dbReference type="EMBL" id="BAAAMJ010000033">
    <property type="protein sequence ID" value="GAA1922898.1"/>
    <property type="molecule type" value="Genomic_DNA"/>
</dbReference>
<proteinExistence type="inferred from homology"/>
<evidence type="ECO:0000313" key="6">
    <source>
        <dbReference type="EMBL" id="GAA1922898.1"/>
    </source>
</evidence>
<feature type="domain" description="Pirin N-terminal" evidence="4">
    <location>
        <begin position="38"/>
        <end position="140"/>
    </location>
</feature>
<evidence type="ECO:0000259" key="4">
    <source>
        <dbReference type="Pfam" id="PF02678"/>
    </source>
</evidence>
<dbReference type="Gene3D" id="2.60.120.10">
    <property type="entry name" value="Jelly Rolls"/>
    <property type="match status" value="2"/>
</dbReference>
<sequence length="320" mass="34306">MSGPVSTIDAPPGETDTGHPTAPCVEVSDSREATVGRFRVRRALPRRGRRLIGAWCFADHMGPADVTENSGLDIGPHPHIGLQTVTWLTDGQVLHRDSVGSEQVIKPGQLNLMTSGDGVSHAEEATGHYRGTLEGIQLWIALPDATRRGPAAFEHHAELPRTDLDAGAGAATVLVGEFAGIVSPARHDTPLTGAELDLRTSATVPLRSGFEYGLIVLEGAVTVHGRTLRPGRLGYLGEGRDELHLEVREPARAILIGGEPFEEPILMWWNFVGRTADDIIAARADWEEGRRFGTVEGGYCPPLAAPALPGLPLKPRGRTH</sequence>
<dbReference type="PANTHER" id="PTHR13903:SF8">
    <property type="entry name" value="PIRIN"/>
    <property type="match status" value="1"/>
</dbReference>
<evidence type="ECO:0000256" key="3">
    <source>
        <dbReference type="SAM" id="MobiDB-lite"/>
    </source>
</evidence>
<organism evidence="6 7">
    <name type="scientific">Streptomyces sodiiphilus</name>
    <dbReference type="NCBI Taxonomy" id="226217"/>
    <lineage>
        <taxon>Bacteria</taxon>
        <taxon>Bacillati</taxon>
        <taxon>Actinomycetota</taxon>
        <taxon>Actinomycetes</taxon>
        <taxon>Kitasatosporales</taxon>
        <taxon>Streptomycetaceae</taxon>
        <taxon>Streptomyces</taxon>
    </lineage>
</organism>
<feature type="domain" description="Pirin C-terminal" evidence="5">
    <location>
        <begin position="196"/>
        <end position="290"/>
    </location>
</feature>
<evidence type="ECO:0000313" key="7">
    <source>
        <dbReference type="Proteomes" id="UP001501303"/>
    </source>
</evidence>
<dbReference type="PANTHER" id="PTHR13903">
    <property type="entry name" value="PIRIN-RELATED"/>
    <property type="match status" value="1"/>
</dbReference>
<comment type="caution">
    <text evidence="6">The sequence shown here is derived from an EMBL/GenBank/DDBJ whole genome shotgun (WGS) entry which is preliminary data.</text>
</comment>